<name>A0A1W1I9J6_9BACT</name>
<proteinExistence type="predicted"/>
<dbReference type="EMBL" id="LT828648">
    <property type="protein sequence ID" value="SLM49655.1"/>
    <property type="molecule type" value="Genomic_DNA"/>
</dbReference>
<organism evidence="2 3">
    <name type="scientific">Nitrospira japonica</name>
    <dbReference type="NCBI Taxonomy" id="1325564"/>
    <lineage>
        <taxon>Bacteria</taxon>
        <taxon>Pseudomonadati</taxon>
        <taxon>Nitrospirota</taxon>
        <taxon>Nitrospiria</taxon>
        <taxon>Nitrospirales</taxon>
        <taxon>Nitrospiraceae</taxon>
        <taxon>Nitrospira</taxon>
    </lineage>
</organism>
<gene>
    <name evidence="2" type="ORF">NSJP_3488</name>
</gene>
<protein>
    <submittedName>
        <fullName evidence="2">Uncharacterized protein</fullName>
    </submittedName>
</protein>
<reference evidence="2 3" key="1">
    <citation type="submission" date="2017-03" db="EMBL/GenBank/DDBJ databases">
        <authorList>
            <person name="Afonso C.L."/>
            <person name="Miller P.J."/>
            <person name="Scott M.A."/>
            <person name="Spackman E."/>
            <person name="Goraichik I."/>
            <person name="Dimitrov K.M."/>
            <person name="Suarez D.L."/>
            <person name="Swayne D.E."/>
        </authorList>
    </citation>
    <scope>NUCLEOTIDE SEQUENCE [LARGE SCALE GENOMIC DNA]</scope>
    <source>
        <strain evidence="2">Genome sequencing of Nitrospira japonica strain NJ11</strain>
    </source>
</reference>
<feature type="compositionally biased region" description="Basic and acidic residues" evidence="1">
    <location>
        <begin position="46"/>
        <end position="60"/>
    </location>
</feature>
<feature type="region of interest" description="Disordered" evidence="1">
    <location>
        <begin position="27"/>
        <end position="73"/>
    </location>
</feature>
<sequence>MGNESFTYRDFIAPELDSIPADAAVAPIQSREGVSHERTSTQSDAAGRHISDRFGSGDRRNRSRRYGNRRDPL</sequence>
<keyword evidence="3" id="KW-1185">Reference proteome</keyword>
<dbReference type="KEGG" id="nja:NSJP_3488"/>
<evidence type="ECO:0000313" key="2">
    <source>
        <dbReference type="EMBL" id="SLM49655.1"/>
    </source>
</evidence>
<dbReference type="Proteomes" id="UP000192042">
    <property type="component" value="Chromosome I"/>
</dbReference>
<dbReference type="STRING" id="1325564.NSJP_3488"/>
<accession>A0A1W1I9J6</accession>
<dbReference type="AlphaFoldDB" id="A0A1W1I9J6"/>
<evidence type="ECO:0000256" key="1">
    <source>
        <dbReference type="SAM" id="MobiDB-lite"/>
    </source>
</evidence>
<evidence type="ECO:0000313" key="3">
    <source>
        <dbReference type="Proteomes" id="UP000192042"/>
    </source>
</evidence>